<keyword evidence="2" id="KW-1185">Reference proteome</keyword>
<dbReference type="EMBL" id="CP117880">
    <property type="protein sequence ID" value="WDF69723.1"/>
    <property type="molecule type" value="Genomic_DNA"/>
</dbReference>
<accession>A0ABY7WJE8</accession>
<evidence type="ECO:0000313" key="2">
    <source>
        <dbReference type="Proteomes" id="UP001221558"/>
    </source>
</evidence>
<dbReference type="RefSeq" id="WP_274268435.1">
    <property type="nucleotide sequence ID" value="NZ_CP117880.1"/>
</dbReference>
<protein>
    <submittedName>
        <fullName evidence="1">Uncharacterized protein</fullName>
    </submittedName>
</protein>
<proteinExistence type="predicted"/>
<gene>
    <name evidence="1" type="ORF">PQ465_04915</name>
</gene>
<sequence length="194" mass="21192">MMTTISMLLFLIGLCVITMSYAYVQKMTVKLVSLLAEAPVTSAYVTPVEDYKGTVISKNGLAYIESKRTDASISSVHYPDKTIRLAALGAGVHTMFIRPKSPIALAGFVITNHADKTALSIWILKKIAASKAKHEGTAERSRDKPVAAQLSGYRVDGSFRVSIRDRPVMNKPSHPLKISFMKAMSSRQQCINGS</sequence>
<name>A0ABY7WJE8_9SPHI</name>
<reference evidence="1 2" key="1">
    <citation type="submission" date="2023-02" db="EMBL/GenBank/DDBJ databases">
        <title>Genome sequence of Sphingobacterium sp. KACC 22765.</title>
        <authorList>
            <person name="Kim S."/>
            <person name="Heo J."/>
            <person name="Kwon S.-W."/>
        </authorList>
    </citation>
    <scope>NUCLEOTIDE SEQUENCE [LARGE SCALE GENOMIC DNA]</scope>
    <source>
        <strain evidence="1 2">KACC 22765</strain>
    </source>
</reference>
<organism evidence="1 2">
    <name type="scientific">Sphingobacterium oryzagri</name>
    <dbReference type="NCBI Taxonomy" id="3025669"/>
    <lineage>
        <taxon>Bacteria</taxon>
        <taxon>Pseudomonadati</taxon>
        <taxon>Bacteroidota</taxon>
        <taxon>Sphingobacteriia</taxon>
        <taxon>Sphingobacteriales</taxon>
        <taxon>Sphingobacteriaceae</taxon>
        <taxon>Sphingobacterium</taxon>
    </lineage>
</organism>
<dbReference type="Proteomes" id="UP001221558">
    <property type="component" value="Chromosome"/>
</dbReference>
<evidence type="ECO:0000313" key="1">
    <source>
        <dbReference type="EMBL" id="WDF69723.1"/>
    </source>
</evidence>